<dbReference type="Gene3D" id="1.10.230.10">
    <property type="entry name" value="Cytochrome P450-Terp, domain 2"/>
    <property type="match status" value="1"/>
</dbReference>
<accession>A0A1G8J5R6</accession>
<dbReference type="Proteomes" id="UP000198923">
    <property type="component" value="Unassembled WGS sequence"/>
</dbReference>
<organism evidence="7 8">
    <name type="scientific">Sinosporangium album</name>
    <dbReference type="NCBI Taxonomy" id="504805"/>
    <lineage>
        <taxon>Bacteria</taxon>
        <taxon>Bacillati</taxon>
        <taxon>Actinomycetota</taxon>
        <taxon>Actinomycetes</taxon>
        <taxon>Streptosporangiales</taxon>
        <taxon>Streptosporangiaceae</taxon>
        <taxon>Sinosporangium</taxon>
    </lineage>
</organism>
<evidence type="ECO:0000256" key="1">
    <source>
        <dbReference type="ARBA" id="ARBA00004751"/>
    </source>
</evidence>
<sequence length="368" mass="39923">MSDFKPGLEGVVAFETEIAEPDKEGGALRYRGVDIEELVGHVSYGHVWGLLVDNEFQPGLSPAEQYPVPVHSGDIRVDVQSALAMLAPAYGFKPLLDISDEQARADLARASVLALSFVAQSARGLDLPMVPQSRVDEATSIVERFMIRWRGEPDPRHVKAIDAYWTSAAEHGMNASTFTARVIASTGADVAAAMSGAVGAMSGPLHGGAPARVLHMIEEVERIGNAEVYVKQALDQGERLMGFGHRVYRAEDPRARVLRRTARELNAPRYEVAVALENAALAELQSRKPDRTLATNVEFWAAIVLDFADVPANMFTSMFTCARTAGWAAHILEQKRTGRLVRPSANYVGPPQRSIDEVPGASEVVGKV</sequence>
<evidence type="ECO:0000313" key="7">
    <source>
        <dbReference type="EMBL" id="SDI26422.1"/>
    </source>
</evidence>
<dbReference type="InterPro" id="IPR016143">
    <property type="entry name" value="Citrate_synth-like_sm_a-sub"/>
</dbReference>
<dbReference type="GO" id="GO:0005975">
    <property type="term" value="P:carbohydrate metabolic process"/>
    <property type="evidence" value="ECO:0007669"/>
    <property type="project" value="TreeGrafter"/>
</dbReference>
<dbReference type="InterPro" id="IPR036969">
    <property type="entry name" value="Citrate_synthase_sf"/>
</dbReference>
<dbReference type="SUPFAM" id="SSF48256">
    <property type="entry name" value="Citrate synthase"/>
    <property type="match status" value="1"/>
</dbReference>
<comment type="similarity">
    <text evidence="2 6">Belongs to the citrate synthase family.</text>
</comment>
<dbReference type="Pfam" id="PF00285">
    <property type="entry name" value="Citrate_synt"/>
    <property type="match status" value="1"/>
</dbReference>
<dbReference type="EC" id="2.3.3.16" evidence="3"/>
<dbReference type="PANTHER" id="PTHR11739">
    <property type="entry name" value="CITRATE SYNTHASE"/>
    <property type="match status" value="1"/>
</dbReference>
<keyword evidence="8" id="KW-1185">Reference proteome</keyword>
<gene>
    <name evidence="7" type="ORF">SAMN05421505_14121</name>
</gene>
<dbReference type="InterPro" id="IPR002020">
    <property type="entry name" value="Citrate_synthase"/>
</dbReference>
<keyword evidence="4 6" id="KW-0808">Transferase</keyword>
<dbReference type="UniPathway" id="UPA00223"/>
<dbReference type="AlphaFoldDB" id="A0A1G8J5R6"/>
<dbReference type="NCBIfam" id="NF009005">
    <property type="entry name" value="PRK12350.1"/>
    <property type="match status" value="1"/>
</dbReference>
<evidence type="ECO:0000256" key="2">
    <source>
        <dbReference type="ARBA" id="ARBA00010566"/>
    </source>
</evidence>
<dbReference type="InterPro" id="IPR016142">
    <property type="entry name" value="Citrate_synth-like_lrg_a-sub"/>
</dbReference>
<evidence type="ECO:0000256" key="3">
    <source>
        <dbReference type="ARBA" id="ARBA00012972"/>
    </source>
</evidence>
<evidence type="ECO:0000256" key="6">
    <source>
        <dbReference type="RuleBase" id="RU003406"/>
    </source>
</evidence>
<evidence type="ECO:0000256" key="5">
    <source>
        <dbReference type="ARBA" id="ARBA00069716"/>
    </source>
</evidence>
<dbReference type="FunFam" id="1.10.230.10:FF:000006">
    <property type="entry name" value="Citrate synthase 2"/>
    <property type="match status" value="1"/>
</dbReference>
<dbReference type="RefSeq" id="WP_093174867.1">
    <property type="nucleotide sequence ID" value="NZ_FNCN01000041.1"/>
</dbReference>
<name>A0A1G8J5R6_9ACTN</name>
<dbReference type="OrthoDB" id="9800864at2"/>
<protein>
    <recommendedName>
        <fullName evidence="5">Putative citrate synthase 2</fullName>
        <ecNumber evidence="3">2.3.3.16</ecNumber>
    </recommendedName>
</protein>
<dbReference type="STRING" id="504805.SAMN05421505_14121"/>
<dbReference type="PRINTS" id="PR00143">
    <property type="entry name" value="CITRTSNTHASE"/>
</dbReference>
<dbReference type="PROSITE" id="PS00480">
    <property type="entry name" value="CITRATE_SYNTHASE"/>
    <property type="match status" value="1"/>
</dbReference>
<evidence type="ECO:0000256" key="4">
    <source>
        <dbReference type="ARBA" id="ARBA00022679"/>
    </source>
</evidence>
<dbReference type="GO" id="GO:0005829">
    <property type="term" value="C:cytosol"/>
    <property type="evidence" value="ECO:0007669"/>
    <property type="project" value="TreeGrafter"/>
</dbReference>
<dbReference type="PANTHER" id="PTHR11739:SF23">
    <property type="entry name" value="CITRATE SYNTHASE 2-RELATED"/>
    <property type="match status" value="1"/>
</dbReference>
<comment type="pathway">
    <text evidence="1">Carbohydrate metabolism; tricarboxylic acid cycle; isocitrate from oxaloacetate: step 1/2.</text>
</comment>
<dbReference type="EMBL" id="FNCN01000041">
    <property type="protein sequence ID" value="SDI26422.1"/>
    <property type="molecule type" value="Genomic_DNA"/>
</dbReference>
<dbReference type="InterPro" id="IPR019810">
    <property type="entry name" value="Citrate_synthase_AS"/>
</dbReference>
<evidence type="ECO:0000313" key="8">
    <source>
        <dbReference type="Proteomes" id="UP000198923"/>
    </source>
</evidence>
<dbReference type="Gene3D" id="1.10.580.10">
    <property type="entry name" value="Citrate Synthase, domain 1"/>
    <property type="match status" value="1"/>
</dbReference>
<dbReference type="GO" id="GO:0006099">
    <property type="term" value="P:tricarboxylic acid cycle"/>
    <property type="evidence" value="ECO:0007669"/>
    <property type="project" value="UniProtKB-UniPathway"/>
</dbReference>
<dbReference type="FunFam" id="1.10.580.10:FF:000007">
    <property type="entry name" value="Citrate synthase 2"/>
    <property type="match status" value="1"/>
</dbReference>
<dbReference type="GO" id="GO:0036440">
    <property type="term" value="F:citrate synthase activity"/>
    <property type="evidence" value="ECO:0007669"/>
    <property type="project" value="UniProtKB-EC"/>
</dbReference>
<reference evidence="7 8" key="1">
    <citation type="submission" date="2016-10" db="EMBL/GenBank/DDBJ databases">
        <authorList>
            <person name="de Groot N.N."/>
        </authorList>
    </citation>
    <scope>NUCLEOTIDE SEQUENCE [LARGE SCALE GENOMIC DNA]</scope>
    <source>
        <strain evidence="7 8">CPCC 201354</strain>
    </source>
</reference>
<proteinExistence type="inferred from homology"/>